<dbReference type="Proteomes" id="UP000717328">
    <property type="component" value="Unassembled WGS sequence"/>
</dbReference>
<comment type="caution">
    <text evidence="1">The sequence shown here is derived from an EMBL/GenBank/DDBJ whole genome shotgun (WGS) entry which is preliminary data.</text>
</comment>
<reference evidence="1" key="2">
    <citation type="submission" date="2021-10" db="EMBL/GenBank/DDBJ databases">
        <title>Phylogenomics reveals ancestral predisposition of the termite-cultivated fungus Termitomyces towards a domesticated lifestyle.</title>
        <authorList>
            <person name="Auxier B."/>
            <person name="Grum-Grzhimaylo A."/>
            <person name="Cardenas M.E."/>
            <person name="Lodge J.D."/>
            <person name="Laessoe T."/>
            <person name="Pedersen O."/>
            <person name="Smith M.E."/>
            <person name="Kuyper T.W."/>
            <person name="Franco-Molano E.A."/>
            <person name="Baroni T.J."/>
            <person name="Aanen D.K."/>
        </authorList>
    </citation>
    <scope>NUCLEOTIDE SEQUENCE</scope>
    <source>
        <strain evidence="1">D49</strain>
    </source>
</reference>
<dbReference type="GO" id="GO:0005737">
    <property type="term" value="C:cytoplasm"/>
    <property type="evidence" value="ECO:0007669"/>
    <property type="project" value="TreeGrafter"/>
</dbReference>
<dbReference type="AlphaFoldDB" id="A0A9P7FSI5"/>
<evidence type="ECO:0000313" key="1">
    <source>
        <dbReference type="EMBL" id="KAG5637787.1"/>
    </source>
</evidence>
<organism evidence="1 2">
    <name type="scientific">Sphagnurus paluster</name>
    <dbReference type="NCBI Taxonomy" id="117069"/>
    <lineage>
        <taxon>Eukaryota</taxon>
        <taxon>Fungi</taxon>
        <taxon>Dikarya</taxon>
        <taxon>Basidiomycota</taxon>
        <taxon>Agaricomycotina</taxon>
        <taxon>Agaricomycetes</taxon>
        <taxon>Agaricomycetidae</taxon>
        <taxon>Agaricales</taxon>
        <taxon>Tricholomatineae</taxon>
        <taxon>Lyophyllaceae</taxon>
        <taxon>Sphagnurus</taxon>
    </lineage>
</organism>
<evidence type="ECO:0000313" key="2">
    <source>
        <dbReference type="Proteomes" id="UP000717328"/>
    </source>
</evidence>
<protein>
    <submittedName>
        <fullName evidence="1">Uncharacterized protein</fullName>
    </submittedName>
</protein>
<dbReference type="GO" id="GO:0000214">
    <property type="term" value="C:tRNA-intron endonuclease complex"/>
    <property type="evidence" value="ECO:0007669"/>
    <property type="project" value="TreeGrafter"/>
</dbReference>
<accession>A0A9P7FSI5</accession>
<sequence>MLLWRRGFFGKGDLSRSEPSWMARQINNRKTGGKQMTSEEVTAKRRAERRQFKLDRAAAIAAVAAEAETIFETEGRVIKPALSGPAIPSAATWRPTPSLSEAPAAPLLEEELVDLEPLVNVEHLQLTLQEAFFLAWNLDCLTILDRYTVCVLNFPQTLD</sequence>
<dbReference type="GO" id="GO:0000379">
    <property type="term" value="P:tRNA-type intron splice site recognition and cleavage"/>
    <property type="evidence" value="ECO:0007669"/>
    <property type="project" value="TreeGrafter"/>
</dbReference>
<dbReference type="PANTHER" id="PTHR21227:SF0">
    <property type="entry name" value="TRNA-SPLICING ENDONUCLEASE SUBUNIT SEN2"/>
    <property type="match status" value="1"/>
</dbReference>
<name>A0A9P7FSI5_9AGAR</name>
<proteinExistence type="predicted"/>
<dbReference type="InterPro" id="IPR006676">
    <property type="entry name" value="tRNA_splic"/>
</dbReference>
<dbReference type="PANTHER" id="PTHR21227">
    <property type="entry name" value="TRNA-SPLICING ENDONUCLEASE SUBUNIT SEN2"/>
    <property type="match status" value="1"/>
</dbReference>
<keyword evidence="2" id="KW-1185">Reference proteome</keyword>
<gene>
    <name evidence="1" type="ORF">H0H81_003179</name>
</gene>
<reference evidence="1" key="1">
    <citation type="submission" date="2021-02" db="EMBL/GenBank/DDBJ databases">
        <authorList>
            <person name="Nieuwenhuis M."/>
            <person name="Van De Peppel L.J.J."/>
        </authorList>
    </citation>
    <scope>NUCLEOTIDE SEQUENCE</scope>
    <source>
        <strain evidence="1">D49</strain>
    </source>
</reference>
<dbReference type="GO" id="GO:0000213">
    <property type="term" value="F:tRNA-intron lyase activity"/>
    <property type="evidence" value="ECO:0007669"/>
    <property type="project" value="InterPro"/>
</dbReference>
<dbReference type="OrthoDB" id="10249562at2759"/>
<dbReference type="EMBL" id="JABCKI010005803">
    <property type="protein sequence ID" value="KAG5637787.1"/>
    <property type="molecule type" value="Genomic_DNA"/>
</dbReference>